<dbReference type="EMBL" id="MU006007">
    <property type="protein sequence ID" value="KAF2858561.1"/>
    <property type="molecule type" value="Genomic_DNA"/>
</dbReference>
<feature type="compositionally biased region" description="Polar residues" evidence="1">
    <location>
        <begin position="26"/>
        <end position="61"/>
    </location>
</feature>
<dbReference type="PANTHER" id="PTHR23172:SF19">
    <property type="entry name" value="J DOMAIN-CONTAINING PROTEIN"/>
    <property type="match status" value="1"/>
</dbReference>
<dbReference type="FunFam" id="1.25.40.10:FF:000354">
    <property type="entry name" value="UBA domain-containing protein 7"/>
    <property type="match status" value="1"/>
</dbReference>
<keyword evidence="4" id="KW-1185">Reference proteome</keyword>
<feature type="region of interest" description="Disordered" evidence="1">
    <location>
        <begin position="1"/>
        <end position="166"/>
    </location>
</feature>
<dbReference type="GO" id="GO:0072583">
    <property type="term" value="P:clathrin-dependent endocytosis"/>
    <property type="evidence" value="ECO:0007669"/>
    <property type="project" value="TreeGrafter"/>
</dbReference>
<evidence type="ECO:0000313" key="3">
    <source>
        <dbReference type="EMBL" id="KAF2858561.1"/>
    </source>
</evidence>
<dbReference type="SMART" id="SM00165">
    <property type="entry name" value="UBA"/>
    <property type="match status" value="1"/>
</dbReference>
<dbReference type="Gene3D" id="1.10.8.10">
    <property type="entry name" value="DNA helicase RuvA subunit, C-terminal domain"/>
    <property type="match status" value="1"/>
</dbReference>
<dbReference type="FunFam" id="1.10.287.110:FF:000002">
    <property type="entry name" value="putative tyrosine-protein phosphatase auxilin isoform X2"/>
    <property type="match status" value="1"/>
</dbReference>
<dbReference type="Gene3D" id="1.25.40.10">
    <property type="entry name" value="Tetratricopeptide repeat domain"/>
    <property type="match status" value="1"/>
</dbReference>
<proteinExistence type="predicted"/>
<dbReference type="GO" id="GO:0005737">
    <property type="term" value="C:cytoplasm"/>
    <property type="evidence" value="ECO:0007669"/>
    <property type="project" value="TreeGrafter"/>
</dbReference>
<feature type="compositionally biased region" description="Basic and acidic residues" evidence="1">
    <location>
        <begin position="404"/>
        <end position="413"/>
    </location>
</feature>
<dbReference type="AlphaFoldDB" id="A0A6A7BTH6"/>
<feature type="region of interest" description="Disordered" evidence="1">
    <location>
        <begin position="252"/>
        <end position="304"/>
    </location>
</feature>
<accession>A0A6A7BTH6</accession>
<dbReference type="GO" id="GO:0072318">
    <property type="term" value="P:clathrin coat disassembly"/>
    <property type="evidence" value="ECO:0007669"/>
    <property type="project" value="TreeGrafter"/>
</dbReference>
<dbReference type="InterPro" id="IPR011990">
    <property type="entry name" value="TPR-like_helical_dom_sf"/>
</dbReference>
<dbReference type="GO" id="GO:0030276">
    <property type="term" value="F:clathrin binding"/>
    <property type="evidence" value="ECO:0007669"/>
    <property type="project" value="TreeGrafter"/>
</dbReference>
<dbReference type="Proteomes" id="UP000799421">
    <property type="component" value="Unassembled WGS sequence"/>
</dbReference>
<feature type="region of interest" description="Disordered" evidence="1">
    <location>
        <begin position="330"/>
        <end position="512"/>
    </location>
</feature>
<dbReference type="InterPro" id="IPR009060">
    <property type="entry name" value="UBA-like_sf"/>
</dbReference>
<dbReference type="Pfam" id="PF22562">
    <property type="entry name" value="UBA_7"/>
    <property type="match status" value="1"/>
</dbReference>
<organism evidence="3 4">
    <name type="scientific">Piedraia hortae CBS 480.64</name>
    <dbReference type="NCBI Taxonomy" id="1314780"/>
    <lineage>
        <taxon>Eukaryota</taxon>
        <taxon>Fungi</taxon>
        <taxon>Dikarya</taxon>
        <taxon>Ascomycota</taxon>
        <taxon>Pezizomycotina</taxon>
        <taxon>Dothideomycetes</taxon>
        <taxon>Dothideomycetidae</taxon>
        <taxon>Capnodiales</taxon>
        <taxon>Piedraiaceae</taxon>
        <taxon>Piedraia</taxon>
    </lineage>
</organism>
<dbReference type="InterPro" id="IPR036869">
    <property type="entry name" value="J_dom_sf"/>
</dbReference>
<dbReference type="CDD" id="cd14291">
    <property type="entry name" value="UBA1_NUB1_like"/>
    <property type="match status" value="1"/>
</dbReference>
<feature type="compositionally biased region" description="Polar residues" evidence="1">
    <location>
        <begin position="72"/>
        <end position="81"/>
    </location>
</feature>
<dbReference type="SUPFAM" id="SSF48452">
    <property type="entry name" value="TPR-like"/>
    <property type="match status" value="1"/>
</dbReference>
<dbReference type="SUPFAM" id="SSF46565">
    <property type="entry name" value="Chaperone J-domain"/>
    <property type="match status" value="1"/>
</dbReference>
<dbReference type="GO" id="GO:0031982">
    <property type="term" value="C:vesicle"/>
    <property type="evidence" value="ECO:0007669"/>
    <property type="project" value="TreeGrafter"/>
</dbReference>
<dbReference type="InterPro" id="IPR015940">
    <property type="entry name" value="UBA"/>
</dbReference>
<name>A0A6A7BTH6_9PEZI</name>
<feature type="compositionally biased region" description="Basic and acidic residues" evidence="1">
    <location>
        <begin position="82"/>
        <end position="107"/>
    </location>
</feature>
<feature type="region of interest" description="Disordered" evidence="1">
    <location>
        <begin position="181"/>
        <end position="216"/>
    </location>
</feature>
<dbReference type="PANTHER" id="PTHR23172">
    <property type="entry name" value="AUXILIN/CYCLIN G-ASSOCIATED KINASE-RELATED"/>
    <property type="match status" value="1"/>
</dbReference>
<evidence type="ECO:0000259" key="2">
    <source>
        <dbReference type="PROSITE" id="PS50030"/>
    </source>
</evidence>
<protein>
    <recommendedName>
        <fullName evidence="2">UBA domain-containing protein</fullName>
    </recommendedName>
</protein>
<dbReference type="Gene3D" id="1.10.287.110">
    <property type="entry name" value="DnaJ domain"/>
    <property type="match status" value="1"/>
</dbReference>
<feature type="compositionally biased region" description="Polar residues" evidence="1">
    <location>
        <begin position="108"/>
        <end position="117"/>
    </location>
</feature>
<dbReference type="OrthoDB" id="1717591at2759"/>
<reference evidence="3" key="1">
    <citation type="journal article" date="2020" name="Stud. Mycol.">
        <title>101 Dothideomycetes genomes: a test case for predicting lifestyles and emergence of pathogens.</title>
        <authorList>
            <person name="Haridas S."/>
            <person name="Albert R."/>
            <person name="Binder M."/>
            <person name="Bloem J."/>
            <person name="Labutti K."/>
            <person name="Salamov A."/>
            <person name="Andreopoulos B."/>
            <person name="Baker S."/>
            <person name="Barry K."/>
            <person name="Bills G."/>
            <person name="Bluhm B."/>
            <person name="Cannon C."/>
            <person name="Castanera R."/>
            <person name="Culley D."/>
            <person name="Daum C."/>
            <person name="Ezra D."/>
            <person name="Gonzalez J."/>
            <person name="Henrissat B."/>
            <person name="Kuo A."/>
            <person name="Liang C."/>
            <person name="Lipzen A."/>
            <person name="Lutzoni F."/>
            <person name="Magnuson J."/>
            <person name="Mondo S."/>
            <person name="Nolan M."/>
            <person name="Ohm R."/>
            <person name="Pangilinan J."/>
            <person name="Park H.-J."/>
            <person name="Ramirez L."/>
            <person name="Alfaro M."/>
            <person name="Sun H."/>
            <person name="Tritt A."/>
            <person name="Yoshinaga Y."/>
            <person name="Zwiers L.-H."/>
            <person name="Turgeon B."/>
            <person name="Goodwin S."/>
            <person name="Spatafora J."/>
            <person name="Crous P."/>
            <person name="Grigoriev I."/>
        </authorList>
    </citation>
    <scope>NUCLEOTIDE SEQUENCE</scope>
    <source>
        <strain evidence="3">CBS 480.64</strain>
    </source>
</reference>
<evidence type="ECO:0000256" key="1">
    <source>
        <dbReference type="SAM" id="MobiDB-lite"/>
    </source>
</evidence>
<gene>
    <name evidence="3" type="ORF">K470DRAFT_220952</name>
</gene>
<feature type="domain" description="UBA" evidence="2">
    <location>
        <begin position="210"/>
        <end position="250"/>
    </location>
</feature>
<evidence type="ECO:0000313" key="4">
    <source>
        <dbReference type="Proteomes" id="UP000799421"/>
    </source>
</evidence>
<sequence>MDDLLGEDWAAPPKTSPSPIKLVPPSITQSIPSRPTSAVGSSRASSTVQPSRPSSIVNGGTDSFGALFAPKTQKSGNLTIQERQKQLAEEKRRQQESNAKLWDDLGSRKSTSAIQQQEESEDDILAAFNKAAPVDASSHFPPEPIDDDDPFGLGPAPKKVQGKETMQSDVDDILGDLARPVELSSKSRQEADAIFEQMQSRNDKKPAEESKNDRGLAELVEMGFPADKARLALAESGGDVQGAVGWLLQQAHDDSRAKSHQKVKSARRQDDIDNANVPAWMRSRTSSGSRSRDSHANGQKDAAAVAQDLGNKLFKSANSFWKASQKQVAKTLSELQERDSSQPKWMQGSAMQAPAKKGPPVTDEAAMLDMPRTHSERPRSAASKLKASVEEEVYISPARRKPRREPEVPKVSEEVYISPARRKPQPKAVKSLEPEMDLFNAEPPTRTSVKSTPQPAQPPAEPEINLLTPEPATSPPSKAPTLTKPPTKPTISRTIPPCPASSLSESSSHRQAGSEAFKLGDFTTAQHAYTLALQHLPDTHPLRIIILTNRSLTALKTGDTKSALSDAEAALFLIGPSKGQGESIDLDGTAKHMREYYTKALLRKAEALENLEKYADAGRIYKQAVEEGVGGLTAKRGRERCEGVAGSSKPRVVPRVRETPKGKEASRAKVTSRAKVGVSTESEAVSSLRAARLEAERTSAESFALSEKVDGKIAAWTSGGKGKNLRALLASLEMILWEEAGWKKVNMGELLMPGRVKVVYMKAIAKVHPDKIALDATTEQKMIGSAVFTILNEAWDGFRKENNL</sequence>
<dbReference type="PROSITE" id="PS50030">
    <property type="entry name" value="UBA"/>
    <property type="match status" value="1"/>
</dbReference>
<feature type="compositionally biased region" description="Basic and acidic residues" evidence="1">
    <location>
        <begin position="201"/>
        <end position="216"/>
    </location>
</feature>
<dbReference type="SUPFAM" id="SSF46934">
    <property type="entry name" value="UBA-like"/>
    <property type="match status" value="1"/>
</dbReference>